<keyword evidence="1" id="KW-0489">Methyltransferase</keyword>
<organism evidence="1 2">
    <name type="scientific">Quercus suber</name>
    <name type="common">Cork oak</name>
    <dbReference type="NCBI Taxonomy" id="58331"/>
    <lineage>
        <taxon>Eukaryota</taxon>
        <taxon>Viridiplantae</taxon>
        <taxon>Streptophyta</taxon>
        <taxon>Embryophyta</taxon>
        <taxon>Tracheophyta</taxon>
        <taxon>Spermatophyta</taxon>
        <taxon>Magnoliopsida</taxon>
        <taxon>eudicotyledons</taxon>
        <taxon>Gunneridae</taxon>
        <taxon>Pentapetalae</taxon>
        <taxon>rosids</taxon>
        <taxon>fabids</taxon>
        <taxon>Fagales</taxon>
        <taxon>Fagaceae</taxon>
        <taxon>Quercus</taxon>
    </lineage>
</organism>
<dbReference type="InterPro" id="IPR026669">
    <property type="entry name" value="Arsenite_MeTrfase-like"/>
</dbReference>
<keyword evidence="1" id="KW-0808">Transferase</keyword>
<dbReference type="GO" id="GO:0032259">
    <property type="term" value="P:methylation"/>
    <property type="evidence" value="ECO:0007669"/>
    <property type="project" value="UniProtKB-KW"/>
</dbReference>
<gene>
    <name evidence="1" type="primary">ufaA1_10</name>
    <name evidence="1" type="ORF">CFP56_000336</name>
</gene>
<dbReference type="PANTHER" id="PTHR43675:SF25">
    <property type="entry name" value="CYCLOPROPANE FATTY ACID SYNTHASE"/>
    <property type="match status" value="1"/>
</dbReference>
<dbReference type="Pfam" id="PF02353">
    <property type="entry name" value="CMAS"/>
    <property type="match status" value="2"/>
</dbReference>
<dbReference type="Gene3D" id="3.40.50.150">
    <property type="entry name" value="Vaccinia Virus protein VP39"/>
    <property type="match status" value="2"/>
</dbReference>
<comment type="caution">
    <text evidence="1">The sequence shown here is derived from an EMBL/GenBank/DDBJ whole genome shotgun (WGS) entry which is preliminary data.</text>
</comment>
<sequence length="227" mass="26141">MISNELFAQFLDETMTYSTGLFKEDEDLKVAQLRKISSLIEKARIDEKHEVLEIGSGWGSFAIEVVNQTGCKYTGITLSKEQLKLAEKKVKDAGLQDRINEMIEHVGHEYMDEFFGCCESLLAEDGLFVLQEYIFPGACIPSLSRVTSAMANASRLSVEHVENIGIHYYQTLRYWRRNFMNNQSKILALGFDEKFIRTWEYYFHYCAAGFKSRTLGVYQSRTLGVYQ</sequence>
<reference evidence="1 2" key="1">
    <citation type="journal article" date="2018" name="Sci. Data">
        <title>The draft genome sequence of cork oak.</title>
        <authorList>
            <person name="Ramos A.M."/>
            <person name="Usie A."/>
            <person name="Barbosa P."/>
            <person name="Barros P.M."/>
            <person name="Capote T."/>
            <person name="Chaves I."/>
            <person name="Simoes F."/>
            <person name="Abreu I."/>
            <person name="Carrasquinho I."/>
            <person name="Faro C."/>
            <person name="Guimaraes J.B."/>
            <person name="Mendonca D."/>
            <person name="Nobrega F."/>
            <person name="Rodrigues L."/>
            <person name="Saibo N.J.M."/>
            <person name="Varela M.C."/>
            <person name="Egas C."/>
            <person name="Matos J."/>
            <person name="Miguel C.M."/>
            <person name="Oliveira M.M."/>
            <person name="Ricardo C.P."/>
            <person name="Goncalves S."/>
        </authorList>
    </citation>
    <scope>NUCLEOTIDE SEQUENCE [LARGE SCALE GENOMIC DNA]</scope>
    <source>
        <strain evidence="2">cv. HL8</strain>
    </source>
</reference>
<dbReference type="InterPro" id="IPR003333">
    <property type="entry name" value="CMAS"/>
</dbReference>
<dbReference type="CDD" id="cd02440">
    <property type="entry name" value="AdoMet_MTases"/>
    <property type="match status" value="1"/>
</dbReference>
<dbReference type="EMBL" id="PKMF04000009">
    <property type="protein sequence ID" value="KAK7860058.1"/>
    <property type="molecule type" value="Genomic_DNA"/>
</dbReference>
<dbReference type="PIRSF" id="PIRSF003085">
    <property type="entry name" value="CMAS"/>
    <property type="match status" value="1"/>
</dbReference>
<evidence type="ECO:0000313" key="2">
    <source>
        <dbReference type="Proteomes" id="UP000237347"/>
    </source>
</evidence>
<dbReference type="SUPFAM" id="SSF53335">
    <property type="entry name" value="S-adenosyl-L-methionine-dependent methyltransferases"/>
    <property type="match status" value="1"/>
</dbReference>
<dbReference type="InterPro" id="IPR029063">
    <property type="entry name" value="SAM-dependent_MTases_sf"/>
</dbReference>
<evidence type="ECO:0000313" key="1">
    <source>
        <dbReference type="EMBL" id="KAK7860058.1"/>
    </source>
</evidence>
<dbReference type="PANTHER" id="PTHR43675">
    <property type="entry name" value="ARSENITE METHYLTRANSFERASE"/>
    <property type="match status" value="1"/>
</dbReference>
<keyword evidence="2" id="KW-1185">Reference proteome</keyword>
<protein>
    <submittedName>
        <fullName evidence="1">Tuberculostearic acid methyltransferase ufaa1</fullName>
    </submittedName>
</protein>
<dbReference type="GO" id="GO:0008610">
    <property type="term" value="P:lipid biosynthetic process"/>
    <property type="evidence" value="ECO:0007669"/>
    <property type="project" value="InterPro"/>
</dbReference>
<accession>A0AAW0M853</accession>
<name>A0AAW0M853_QUESU</name>
<dbReference type="GO" id="GO:0008168">
    <property type="term" value="F:methyltransferase activity"/>
    <property type="evidence" value="ECO:0007669"/>
    <property type="project" value="UniProtKB-KW"/>
</dbReference>
<proteinExistence type="predicted"/>
<dbReference type="Proteomes" id="UP000237347">
    <property type="component" value="Unassembled WGS sequence"/>
</dbReference>
<dbReference type="AlphaFoldDB" id="A0AAW0M853"/>
<feature type="non-terminal residue" evidence="1">
    <location>
        <position position="227"/>
    </location>
</feature>